<protein>
    <submittedName>
        <fullName evidence="1">Uncharacterized protein</fullName>
    </submittedName>
</protein>
<name>A0A9D4DCG7_DREPO</name>
<comment type="caution">
    <text evidence="1">The sequence shown here is derived from an EMBL/GenBank/DDBJ whole genome shotgun (WGS) entry which is preliminary data.</text>
</comment>
<dbReference type="AlphaFoldDB" id="A0A9D4DCG7"/>
<reference evidence="1" key="1">
    <citation type="journal article" date="2019" name="bioRxiv">
        <title>The Genome of the Zebra Mussel, Dreissena polymorpha: A Resource for Invasive Species Research.</title>
        <authorList>
            <person name="McCartney M.A."/>
            <person name="Auch B."/>
            <person name="Kono T."/>
            <person name="Mallez S."/>
            <person name="Zhang Y."/>
            <person name="Obille A."/>
            <person name="Becker A."/>
            <person name="Abrahante J.E."/>
            <person name="Garbe J."/>
            <person name="Badalamenti J.P."/>
            <person name="Herman A."/>
            <person name="Mangelson H."/>
            <person name="Liachko I."/>
            <person name="Sullivan S."/>
            <person name="Sone E.D."/>
            <person name="Koren S."/>
            <person name="Silverstein K.A.T."/>
            <person name="Beckman K.B."/>
            <person name="Gohl D.M."/>
        </authorList>
    </citation>
    <scope>NUCLEOTIDE SEQUENCE</scope>
    <source>
        <strain evidence="1">Duluth1</strain>
        <tissue evidence="1">Whole animal</tissue>
    </source>
</reference>
<evidence type="ECO:0000313" key="2">
    <source>
        <dbReference type="Proteomes" id="UP000828390"/>
    </source>
</evidence>
<sequence>MKDVEDVMIPGTVFNRAATLERDLTQNRFLYSVKKNLERQRTAFQRHKDGGRAAVPG</sequence>
<organism evidence="1 2">
    <name type="scientific">Dreissena polymorpha</name>
    <name type="common">Zebra mussel</name>
    <name type="synonym">Mytilus polymorpha</name>
    <dbReference type="NCBI Taxonomy" id="45954"/>
    <lineage>
        <taxon>Eukaryota</taxon>
        <taxon>Metazoa</taxon>
        <taxon>Spiralia</taxon>
        <taxon>Lophotrochozoa</taxon>
        <taxon>Mollusca</taxon>
        <taxon>Bivalvia</taxon>
        <taxon>Autobranchia</taxon>
        <taxon>Heteroconchia</taxon>
        <taxon>Euheterodonta</taxon>
        <taxon>Imparidentia</taxon>
        <taxon>Neoheterodontei</taxon>
        <taxon>Myida</taxon>
        <taxon>Dreissenoidea</taxon>
        <taxon>Dreissenidae</taxon>
        <taxon>Dreissena</taxon>
    </lineage>
</organism>
<accession>A0A9D4DCG7</accession>
<dbReference type="Proteomes" id="UP000828390">
    <property type="component" value="Unassembled WGS sequence"/>
</dbReference>
<dbReference type="EMBL" id="JAIWYP010000011">
    <property type="protein sequence ID" value="KAH3742159.1"/>
    <property type="molecule type" value="Genomic_DNA"/>
</dbReference>
<evidence type="ECO:0000313" key="1">
    <source>
        <dbReference type="EMBL" id="KAH3742159.1"/>
    </source>
</evidence>
<reference evidence="1" key="2">
    <citation type="submission" date="2020-11" db="EMBL/GenBank/DDBJ databases">
        <authorList>
            <person name="McCartney M.A."/>
            <person name="Auch B."/>
            <person name="Kono T."/>
            <person name="Mallez S."/>
            <person name="Becker A."/>
            <person name="Gohl D.M."/>
            <person name="Silverstein K.A.T."/>
            <person name="Koren S."/>
            <person name="Bechman K.B."/>
            <person name="Herman A."/>
            <person name="Abrahante J.E."/>
            <person name="Garbe J."/>
        </authorList>
    </citation>
    <scope>NUCLEOTIDE SEQUENCE</scope>
    <source>
        <strain evidence="1">Duluth1</strain>
        <tissue evidence="1">Whole animal</tissue>
    </source>
</reference>
<gene>
    <name evidence="1" type="ORF">DPMN_048895</name>
</gene>
<proteinExistence type="predicted"/>
<keyword evidence="2" id="KW-1185">Reference proteome</keyword>